<name>A0A1I6I8F7_9FIRM</name>
<keyword evidence="5 6" id="KW-0472">Membrane</keyword>
<keyword evidence="3 6" id="KW-0812">Transmembrane</keyword>
<dbReference type="GO" id="GO:0005886">
    <property type="term" value="C:plasma membrane"/>
    <property type="evidence" value="ECO:0007669"/>
    <property type="project" value="UniProtKB-SubCell"/>
</dbReference>
<dbReference type="STRING" id="37658.SAMN05661086_00545"/>
<feature type="transmembrane region" description="Helical" evidence="6">
    <location>
        <begin position="83"/>
        <end position="103"/>
    </location>
</feature>
<dbReference type="RefSeq" id="WP_092559165.1">
    <property type="nucleotide sequence ID" value="NZ_FOYZ01000002.1"/>
</dbReference>
<feature type="transmembrane region" description="Helical" evidence="6">
    <location>
        <begin position="141"/>
        <end position="159"/>
    </location>
</feature>
<feature type="transmembrane region" description="Helical" evidence="6">
    <location>
        <begin position="339"/>
        <end position="357"/>
    </location>
</feature>
<reference evidence="7 8" key="1">
    <citation type="submission" date="2016-10" db="EMBL/GenBank/DDBJ databases">
        <authorList>
            <person name="de Groot N.N."/>
        </authorList>
    </citation>
    <scope>NUCLEOTIDE SEQUENCE [LARGE SCALE GENOMIC DNA]</scope>
    <source>
        <strain evidence="7 8">743A</strain>
    </source>
</reference>
<evidence type="ECO:0000256" key="5">
    <source>
        <dbReference type="ARBA" id="ARBA00023136"/>
    </source>
</evidence>
<dbReference type="GO" id="GO:0022857">
    <property type="term" value="F:transmembrane transporter activity"/>
    <property type="evidence" value="ECO:0007669"/>
    <property type="project" value="InterPro"/>
</dbReference>
<accession>A0A1I6I8F7</accession>
<feature type="transmembrane region" description="Helical" evidence="6">
    <location>
        <begin position="262"/>
        <end position="281"/>
    </location>
</feature>
<dbReference type="InterPro" id="IPR001851">
    <property type="entry name" value="ABC_transp_permease"/>
</dbReference>
<dbReference type="EMBL" id="FOYZ01000002">
    <property type="protein sequence ID" value="SFR63012.1"/>
    <property type="molecule type" value="Genomic_DNA"/>
</dbReference>
<dbReference type="Pfam" id="PF02653">
    <property type="entry name" value="BPD_transp_2"/>
    <property type="match status" value="1"/>
</dbReference>
<feature type="transmembrane region" description="Helical" evidence="6">
    <location>
        <begin position="54"/>
        <end position="76"/>
    </location>
</feature>
<evidence type="ECO:0000256" key="4">
    <source>
        <dbReference type="ARBA" id="ARBA00022989"/>
    </source>
</evidence>
<dbReference type="PANTHER" id="PTHR47089">
    <property type="entry name" value="ABC TRANSPORTER, PERMEASE PROTEIN"/>
    <property type="match status" value="1"/>
</dbReference>
<evidence type="ECO:0000313" key="7">
    <source>
        <dbReference type="EMBL" id="SFR63012.1"/>
    </source>
</evidence>
<proteinExistence type="predicted"/>
<dbReference type="Proteomes" id="UP000199659">
    <property type="component" value="Unassembled WGS sequence"/>
</dbReference>
<evidence type="ECO:0000313" key="8">
    <source>
        <dbReference type="Proteomes" id="UP000199659"/>
    </source>
</evidence>
<keyword evidence="2" id="KW-1003">Cell membrane</keyword>
<keyword evidence="4 6" id="KW-1133">Transmembrane helix</keyword>
<feature type="transmembrane region" description="Helical" evidence="6">
    <location>
        <begin position="12"/>
        <end position="34"/>
    </location>
</feature>
<feature type="transmembrane region" description="Helical" evidence="6">
    <location>
        <begin position="301"/>
        <end position="327"/>
    </location>
</feature>
<sequence length="373" mass="39891">MDRLNKILKKQITATFIAIFFGFLVATVILAVAGYNPFEAFAVLFKGIFSRPKYMANVIIKATPIILTGVSVAFAFKVGLFNIGAEGQFIIGTVAAAMAGILLDLPAVLQFPLLILIGMAAGALYGAIIGFLKAKYGIHEVITGIMLNWIAFYFCNYIVNTHTFHQDNSTGSKNIREAGFDIIYNWKKSAGGKSFLKENPTLMEIIGKTDLNIGIIFAIAAAIIITIVLNKTTKGFQLRAVGFNKDAAEFAGINIKKNMIHAMLIAGALSGLAGALMVTGISHKLSTLGTFENYGFNGLSISLIATNSPIGCIFAGLLFAGLLYGGGSIQSEIGAPSEIINIMIGTIVFFVALSRFIPVLVDKYGRRGGKHVK</sequence>
<evidence type="ECO:0000256" key="6">
    <source>
        <dbReference type="SAM" id="Phobius"/>
    </source>
</evidence>
<feature type="transmembrane region" description="Helical" evidence="6">
    <location>
        <begin position="211"/>
        <end position="229"/>
    </location>
</feature>
<evidence type="ECO:0000256" key="3">
    <source>
        <dbReference type="ARBA" id="ARBA00022692"/>
    </source>
</evidence>
<dbReference type="AlphaFoldDB" id="A0A1I6I8F7"/>
<evidence type="ECO:0000256" key="2">
    <source>
        <dbReference type="ARBA" id="ARBA00022475"/>
    </source>
</evidence>
<dbReference type="OrthoDB" id="45037at2"/>
<comment type="subcellular location">
    <subcellularLocation>
        <location evidence="1">Cell membrane</location>
        <topology evidence="1">Multi-pass membrane protein</topology>
    </subcellularLocation>
</comment>
<gene>
    <name evidence="7" type="ORF">SAMN05661086_00545</name>
</gene>
<feature type="transmembrane region" description="Helical" evidence="6">
    <location>
        <begin position="109"/>
        <end position="132"/>
    </location>
</feature>
<evidence type="ECO:0000256" key="1">
    <source>
        <dbReference type="ARBA" id="ARBA00004651"/>
    </source>
</evidence>
<protein>
    <submittedName>
        <fullName evidence="7">Nucleoside ABC transporter membrane protein</fullName>
    </submittedName>
</protein>
<organism evidence="7 8">
    <name type="scientific">Anaeromicropila populeti</name>
    <dbReference type="NCBI Taxonomy" id="37658"/>
    <lineage>
        <taxon>Bacteria</taxon>
        <taxon>Bacillati</taxon>
        <taxon>Bacillota</taxon>
        <taxon>Clostridia</taxon>
        <taxon>Lachnospirales</taxon>
        <taxon>Lachnospiraceae</taxon>
        <taxon>Anaeromicropila</taxon>
    </lineage>
</organism>
<keyword evidence="8" id="KW-1185">Reference proteome</keyword>
<dbReference type="PANTHER" id="PTHR47089:SF1">
    <property type="entry name" value="GUANOSINE ABC TRANSPORTER PERMEASE PROTEIN NUPP"/>
    <property type="match status" value="1"/>
</dbReference>
<dbReference type="CDD" id="cd06580">
    <property type="entry name" value="TM_PBP1_transp_TpRbsC_like"/>
    <property type="match status" value="1"/>
</dbReference>